<dbReference type="InterPro" id="IPR006597">
    <property type="entry name" value="Sel1-like"/>
</dbReference>
<gene>
    <name evidence="2" type="ORF">APT59_05375</name>
</gene>
<keyword evidence="1" id="KW-0732">Signal</keyword>
<evidence type="ECO:0000313" key="2">
    <source>
        <dbReference type="EMBL" id="ALZ83664.1"/>
    </source>
</evidence>
<dbReference type="KEGG" id="por:APT59_05375"/>
<sequence>MHRAGRTLCAALILMPLVALAGGNSLLVPSTSRCNLNLANEALAQAIARCQQIAHDGDAQAQYELGDFYYEGKQTPKDLNQARLWFEQASLKGNADAQNRLGNMFFRGEGVPPNNIQAYIVLKMAAINGNDEAMDTADLVSAQMRRDELEMATQVLGQIFRDYLQDMQTAGNLNPFQPPQN</sequence>
<dbReference type="EMBL" id="CP013987">
    <property type="protein sequence ID" value="ALZ83664.1"/>
    <property type="molecule type" value="Genomic_DNA"/>
</dbReference>
<dbReference type="OrthoDB" id="6429934at2"/>
<dbReference type="InterPro" id="IPR050767">
    <property type="entry name" value="Sel1_AlgK"/>
</dbReference>
<dbReference type="RefSeq" id="WP_059313913.1">
    <property type="nucleotide sequence ID" value="NZ_CP013987.1"/>
</dbReference>
<dbReference type="PANTHER" id="PTHR11102">
    <property type="entry name" value="SEL-1-LIKE PROTEIN"/>
    <property type="match status" value="1"/>
</dbReference>
<evidence type="ECO:0000256" key="1">
    <source>
        <dbReference type="SAM" id="SignalP"/>
    </source>
</evidence>
<feature type="chain" id="PRO_5006852996" description="Sel1 repeat family protein" evidence="1">
    <location>
        <begin position="22"/>
        <end position="181"/>
    </location>
</feature>
<dbReference type="PANTHER" id="PTHR11102:SF160">
    <property type="entry name" value="ERAD-ASSOCIATED E3 UBIQUITIN-PROTEIN LIGASE COMPONENT HRD3"/>
    <property type="match status" value="1"/>
</dbReference>
<feature type="signal peptide" evidence="1">
    <location>
        <begin position="1"/>
        <end position="21"/>
    </location>
</feature>
<name>A0A0U4VKD3_9PSED</name>
<accession>A0A0U4VKD3</accession>
<protein>
    <recommendedName>
        <fullName evidence="4">Sel1 repeat family protein</fullName>
    </recommendedName>
</protein>
<dbReference type="Pfam" id="PF08238">
    <property type="entry name" value="Sel1"/>
    <property type="match status" value="2"/>
</dbReference>
<reference evidence="2 3" key="1">
    <citation type="submission" date="2016-01" db="EMBL/GenBank/DDBJ databases">
        <title>Annotation of Pseudomonas oryzihabitans USDA-ARS-USMARC-56511.</title>
        <authorList>
            <person name="Harhay G.P."/>
            <person name="Harhay D.M."/>
            <person name="Smith T.P.L."/>
            <person name="Bono J.L."/>
            <person name="Heaton M.P."/>
            <person name="Clawson M.L."/>
            <person name="Chitko-Mckown C.G."/>
            <person name="Capik S.F."/>
            <person name="DeDonder K.D."/>
            <person name="Apley M.D."/>
            <person name="Lubbers B.V."/>
            <person name="White B.J."/>
            <person name="Larson R.L."/>
        </authorList>
    </citation>
    <scope>NUCLEOTIDE SEQUENCE [LARGE SCALE GENOMIC DNA]</scope>
    <source>
        <strain evidence="2 3">USDA-ARS-USMARC-56511</strain>
    </source>
</reference>
<evidence type="ECO:0000313" key="3">
    <source>
        <dbReference type="Proteomes" id="UP000064137"/>
    </source>
</evidence>
<dbReference type="Proteomes" id="UP000064137">
    <property type="component" value="Chromosome"/>
</dbReference>
<dbReference type="SUPFAM" id="SSF81901">
    <property type="entry name" value="HCP-like"/>
    <property type="match status" value="1"/>
</dbReference>
<organism evidence="2 3">
    <name type="scientific">Pseudomonas oryzihabitans</name>
    <dbReference type="NCBI Taxonomy" id="47885"/>
    <lineage>
        <taxon>Bacteria</taxon>
        <taxon>Pseudomonadati</taxon>
        <taxon>Pseudomonadota</taxon>
        <taxon>Gammaproteobacteria</taxon>
        <taxon>Pseudomonadales</taxon>
        <taxon>Pseudomonadaceae</taxon>
        <taxon>Pseudomonas</taxon>
    </lineage>
</organism>
<dbReference type="SMART" id="SM00671">
    <property type="entry name" value="SEL1"/>
    <property type="match status" value="2"/>
</dbReference>
<dbReference type="Gene3D" id="1.25.40.10">
    <property type="entry name" value="Tetratricopeptide repeat domain"/>
    <property type="match status" value="1"/>
</dbReference>
<dbReference type="InterPro" id="IPR011990">
    <property type="entry name" value="TPR-like_helical_dom_sf"/>
</dbReference>
<dbReference type="AlphaFoldDB" id="A0A0U4VKD3"/>
<proteinExistence type="predicted"/>
<evidence type="ECO:0008006" key="4">
    <source>
        <dbReference type="Google" id="ProtNLM"/>
    </source>
</evidence>